<gene>
    <name evidence="3" type="ORF">WJU22_19095</name>
</gene>
<organism evidence="3 4">
    <name type="scientific">Chitinophaga caseinilytica</name>
    <dbReference type="NCBI Taxonomy" id="2267521"/>
    <lineage>
        <taxon>Bacteria</taxon>
        <taxon>Pseudomonadati</taxon>
        <taxon>Bacteroidota</taxon>
        <taxon>Chitinophagia</taxon>
        <taxon>Chitinophagales</taxon>
        <taxon>Chitinophagaceae</taxon>
        <taxon>Chitinophaga</taxon>
    </lineage>
</organism>
<name>A0ABZ2YYE4_9BACT</name>
<dbReference type="Proteomes" id="UP001449657">
    <property type="component" value="Chromosome"/>
</dbReference>
<reference evidence="3 4" key="1">
    <citation type="submission" date="2024-03" db="EMBL/GenBank/DDBJ databases">
        <title>Chitinophaga caseinilytica sp. nov., a casein hydrolysing bacterium isolated from forest soil.</title>
        <authorList>
            <person name="Lee D.S."/>
            <person name="Han D.M."/>
            <person name="Baek J.H."/>
            <person name="Choi D.G."/>
            <person name="Jeon J.H."/>
            <person name="Jeon C.O."/>
        </authorList>
    </citation>
    <scope>NUCLEOTIDE SEQUENCE [LARGE SCALE GENOMIC DNA]</scope>
    <source>
        <strain evidence="3 4">KACC 19118</strain>
    </source>
</reference>
<evidence type="ECO:0000313" key="4">
    <source>
        <dbReference type="Proteomes" id="UP001449657"/>
    </source>
</evidence>
<protein>
    <recommendedName>
        <fullName evidence="5">Secreted protein</fullName>
    </recommendedName>
</protein>
<evidence type="ECO:0000313" key="3">
    <source>
        <dbReference type="EMBL" id="WZN45006.1"/>
    </source>
</evidence>
<evidence type="ECO:0000256" key="2">
    <source>
        <dbReference type="SAM" id="SignalP"/>
    </source>
</evidence>
<keyword evidence="2" id="KW-0732">Signal</keyword>
<feature type="compositionally biased region" description="Polar residues" evidence="1">
    <location>
        <begin position="26"/>
        <end position="36"/>
    </location>
</feature>
<accession>A0ABZ2YYE4</accession>
<proteinExistence type="predicted"/>
<feature type="signal peptide" evidence="2">
    <location>
        <begin position="1"/>
        <end position="24"/>
    </location>
</feature>
<dbReference type="RefSeq" id="WP_341839765.1">
    <property type="nucleotide sequence ID" value="NZ_CP149792.1"/>
</dbReference>
<evidence type="ECO:0000256" key="1">
    <source>
        <dbReference type="SAM" id="MobiDB-lite"/>
    </source>
</evidence>
<feature type="region of interest" description="Disordered" evidence="1">
    <location>
        <begin position="26"/>
        <end position="84"/>
    </location>
</feature>
<sequence>MKSTITPLSLIIAFVVVAMTQAWSASGRLSSATGSTPYVHWTDTVPMEPGDTTPKKEKKKRKDRKEREDTSNNPRPDTFRTFRP</sequence>
<keyword evidence="4" id="KW-1185">Reference proteome</keyword>
<dbReference type="EMBL" id="CP150096">
    <property type="protein sequence ID" value="WZN45006.1"/>
    <property type="molecule type" value="Genomic_DNA"/>
</dbReference>
<evidence type="ECO:0008006" key="5">
    <source>
        <dbReference type="Google" id="ProtNLM"/>
    </source>
</evidence>
<feature type="chain" id="PRO_5045309632" description="Secreted protein" evidence="2">
    <location>
        <begin position="25"/>
        <end position="84"/>
    </location>
</feature>